<evidence type="ECO:0000313" key="1">
    <source>
        <dbReference type="EMBL" id="MDV4189856.1"/>
    </source>
</evidence>
<keyword evidence="2" id="KW-1185">Reference proteome</keyword>
<dbReference type="EMBL" id="JAWJWI010000021">
    <property type="protein sequence ID" value="MDV4189856.1"/>
    <property type="molecule type" value="Genomic_DNA"/>
</dbReference>
<sequence>MQSTQKYLTGPQVLSRYQISEMTLHRWQKNKDLAFPQPMKINNRKFFLEDDLIAWERNRAAGRAV</sequence>
<accession>A0ABU3YVJ2</accession>
<proteinExistence type="predicted"/>
<keyword evidence="1" id="KW-0238">DNA-binding</keyword>
<name>A0ABU3YVJ2_9HYPH</name>
<dbReference type="RefSeq" id="WP_131712570.1">
    <property type="nucleotide sequence ID" value="NZ_JAWJWH010000022.1"/>
</dbReference>
<dbReference type="Proteomes" id="UP001187203">
    <property type="component" value="Unassembled WGS sequence"/>
</dbReference>
<dbReference type="SUPFAM" id="SSF46955">
    <property type="entry name" value="Putative DNA-binding domain"/>
    <property type="match status" value="1"/>
</dbReference>
<reference evidence="2" key="1">
    <citation type="journal article" date="2023" name="Int. J. Mol. Sci.">
        <title>Genomic and Metabolic Characterization of Plant Growth-Promoting Rhizobacteria Isolated from Nodules of Clovers Grown in Non-Farmed Soil.</title>
        <authorList>
            <person name="Wojcik M."/>
            <person name="Koper P."/>
            <person name="Zebracki K."/>
            <person name="Marczak M."/>
            <person name="Mazur A."/>
        </authorList>
    </citation>
    <scope>NUCLEOTIDE SEQUENCE [LARGE SCALE GENOMIC DNA]</scope>
    <source>
        <strain evidence="2">KB12</strain>
    </source>
</reference>
<gene>
    <name evidence="1" type="ORF">R1523_30570</name>
</gene>
<dbReference type="InterPro" id="IPR009061">
    <property type="entry name" value="DNA-bd_dom_put_sf"/>
</dbReference>
<comment type="caution">
    <text evidence="1">The sequence shown here is derived from an EMBL/GenBank/DDBJ whole genome shotgun (WGS) entry which is preliminary data.</text>
</comment>
<protein>
    <submittedName>
        <fullName evidence="1">DNA-binding protein</fullName>
    </submittedName>
</protein>
<organism evidence="1 2">
    <name type="scientific">Rhizobium brockwellii</name>
    <dbReference type="NCBI Taxonomy" id="3019932"/>
    <lineage>
        <taxon>Bacteria</taxon>
        <taxon>Pseudomonadati</taxon>
        <taxon>Pseudomonadota</taxon>
        <taxon>Alphaproteobacteria</taxon>
        <taxon>Hyphomicrobiales</taxon>
        <taxon>Rhizobiaceae</taxon>
        <taxon>Rhizobium/Agrobacterium group</taxon>
        <taxon>Rhizobium</taxon>
    </lineage>
</organism>
<dbReference type="GO" id="GO:0003677">
    <property type="term" value="F:DNA binding"/>
    <property type="evidence" value="ECO:0007669"/>
    <property type="project" value="UniProtKB-KW"/>
</dbReference>
<evidence type="ECO:0000313" key="2">
    <source>
        <dbReference type="Proteomes" id="UP001187203"/>
    </source>
</evidence>